<evidence type="ECO:0000313" key="1">
    <source>
        <dbReference type="EMBL" id="MCI93196.1"/>
    </source>
</evidence>
<keyword evidence="2" id="KW-1185">Reference proteome</keyword>
<sequence>VGRNCGVDVCLPLAQARRW</sequence>
<evidence type="ECO:0000313" key="2">
    <source>
        <dbReference type="Proteomes" id="UP000265520"/>
    </source>
</evidence>
<dbReference type="EMBL" id="LXQA011322598">
    <property type="protein sequence ID" value="MCI93196.1"/>
    <property type="molecule type" value="Genomic_DNA"/>
</dbReference>
<comment type="caution">
    <text evidence="1">The sequence shown here is derived from an EMBL/GenBank/DDBJ whole genome shotgun (WGS) entry which is preliminary data.</text>
</comment>
<name>A0A392VYC6_9FABA</name>
<proteinExistence type="predicted"/>
<organism evidence="1 2">
    <name type="scientific">Trifolium medium</name>
    <dbReference type="NCBI Taxonomy" id="97028"/>
    <lineage>
        <taxon>Eukaryota</taxon>
        <taxon>Viridiplantae</taxon>
        <taxon>Streptophyta</taxon>
        <taxon>Embryophyta</taxon>
        <taxon>Tracheophyta</taxon>
        <taxon>Spermatophyta</taxon>
        <taxon>Magnoliopsida</taxon>
        <taxon>eudicotyledons</taxon>
        <taxon>Gunneridae</taxon>
        <taxon>Pentapetalae</taxon>
        <taxon>rosids</taxon>
        <taxon>fabids</taxon>
        <taxon>Fabales</taxon>
        <taxon>Fabaceae</taxon>
        <taxon>Papilionoideae</taxon>
        <taxon>50 kb inversion clade</taxon>
        <taxon>NPAAA clade</taxon>
        <taxon>Hologalegina</taxon>
        <taxon>IRL clade</taxon>
        <taxon>Trifolieae</taxon>
        <taxon>Trifolium</taxon>
    </lineage>
</organism>
<protein>
    <submittedName>
        <fullName evidence="1">Uncharacterized protein</fullName>
    </submittedName>
</protein>
<accession>A0A392VYC6</accession>
<reference evidence="1 2" key="1">
    <citation type="journal article" date="2018" name="Front. Plant Sci.">
        <title>Red Clover (Trifolium pratense) and Zigzag Clover (T. medium) - A Picture of Genomic Similarities and Differences.</title>
        <authorList>
            <person name="Dluhosova J."/>
            <person name="Istvanek J."/>
            <person name="Nedelnik J."/>
            <person name="Repkova J."/>
        </authorList>
    </citation>
    <scope>NUCLEOTIDE SEQUENCE [LARGE SCALE GENOMIC DNA]</scope>
    <source>
        <strain evidence="2">cv. 10/8</strain>
        <tissue evidence="1">Leaf</tissue>
    </source>
</reference>
<feature type="non-terminal residue" evidence="1">
    <location>
        <position position="1"/>
    </location>
</feature>
<dbReference type="AlphaFoldDB" id="A0A392VYC6"/>
<dbReference type="Proteomes" id="UP000265520">
    <property type="component" value="Unassembled WGS sequence"/>
</dbReference>